<evidence type="ECO:0000256" key="1">
    <source>
        <dbReference type="SAM" id="MobiDB-lite"/>
    </source>
</evidence>
<sequence length="786" mass="88346">MAEQADAAMHSEKISPATGKPLKKHEKSGLKFLREEQEDQFWEEVTYWNEEQFSDPKWKQVLRRIDQLTQEHNLVEFGWPSPSPPPPGRSDPIPGGCQPSLRSFSSITAPRDTHPLRIDIPGSRQPPLRSFSSVTAPKDNHPFRVDIPGSQRLSLRSFSSFTAPTGAHPLRPAHLPRIDTGSPTTPRPRWDVVVPGPVTPLSATAGPSRNAFAEGGFWASLTPKTSSVTSESIPVTPITAMPIRRTPSLLVDPESRAAYDSVNQDVTAMAFRLCANRSAIRTSSTIKNKSVHPSLVKPRDLRLAAETILSTLQYLLPDSSSTPVVEKLHCFAEEQTEILLEHNIGTMEQLRDLDYWMWFEDDIDIVSTILDGQRDALRMNRRRRKEREVALDEQAVRLAWAVKILNDKENLKDEDSDEDEGYEYGNIMRSLKNETTSAKEDRDNNTRTRTAQRSASSPIKPTPGTFPLSLRSRQATFSNYSRPMLRHPKSSSGSLSRSHAIKSRPDHLSINTTSTLATQIEQDVVSPRDRFVRHTAPSIEDLSSWANEIKLMERKRTEMKLAGKWNAADDAFRRQNKRFGGSFGESAAVGGISHPAFRFWHFNHHDDEAENEDYDANNSSSTDSWVCTTAKAIERDARALKDWKMEQNKGGNDEDEALKTLPTTPTLPNEYRLLFPPLTFSPSPSPPPESSRESSPTPHPRFPRPYNRHAATSHERRFPFTSKSKTKLKSPLSASKLTTVTSPKSDLFASPQPMSNPSTPRTINAWEEELTRLADMERLRQLGSFG</sequence>
<feature type="region of interest" description="Disordered" evidence="1">
    <location>
        <begin position="1"/>
        <end position="30"/>
    </location>
</feature>
<feature type="compositionally biased region" description="Basic and acidic residues" evidence="1">
    <location>
        <begin position="437"/>
        <end position="446"/>
    </location>
</feature>
<keyword evidence="3" id="KW-1185">Reference proteome</keyword>
<feature type="region of interest" description="Disordered" evidence="1">
    <location>
        <begin position="482"/>
        <end position="504"/>
    </location>
</feature>
<accession>A0A922T3C3</accession>
<feature type="compositionally biased region" description="Polar residues" evidence="1">
    <location>
        <begin position="447"/>
        <end position="459"/>
    </location>
</feature>
<feature type="region of interest" description="Disordered" evidence="1">
    <location>
        <begin position="75"/>
        <end position="146"/>
    </location>
</feature>
<evidence type="ECO:0000313" key="2">
    <source>
        <dbReference type="EMBL" id="KAI1520525.1"/>
    </source>
</evidence>
<protein>
    <submittedName>
        <fullName evidence="2">Uncharacterized protein</fullName>
    </submittedName>
</protein>
<feature type="compositionally biased region" description="Low complexity" evidence="1">
    <location>
        <begin position="729"/>
        <end position="739"/>
    </location>
</feature>
<gene>
    <name evidence="2" type="ORF">Ptr86124_000893</name>
</gene>
<name>A0A922T3C3_9PLEO</name>
<comment type="caution">
    <text evidence="2">The sequence shown here is derived from an EMBL/GenBank/DDBJ whole genome shotgun (WGS) entry which is preliminary data.</text>
</comment>
<feature type="compositionally biased region" description="Polar residues" evidence="1">
    <location>
        <begin position="752"/>
        <end position="761"/>
    </location>
</feature>
<dbReference type="AlphaFoldDB" id="A0A922T3C3"/>
<dbReference type="EMBL" id="NRDI02000001">
    <property type="protein sequence ID" value="KAI1520525.1"/>
    <property type="molecule type" value="Genomic_DNA"/>
</dbReference>
<reference evidence="3" key="1">
    <citation type="journal article" date="2022" name="Microb. Genom.">
        <title>A global pangenome for the wheat fungal pathogen Pyrenophora tritici-repentis and prediction of effector protein structural homology.</title>
        <authorList>
            <person name="Moolhuijzen P.M."/>
            <person name="See P.T."/>
            <person name="Shi G."/>
            <person name="Powell H.R."/>
            <person name="Cockram J."/>
            <person name="Jorgensen L.N."/>
            <person name="Benslimane H."/>
            <person name="Strelkov S.E."/>
            <person name="Turner J."/>
            <person name="Liu Z."/>
            <person name="Moffat C.S."/>
        </authorList>
    </citation>
    <scope>NUCLEOTIDE SEQUENCE [LARGE SCALE GENOMIC DNA]</scope>
</reference>
<dbReference type="OMA" id="CANRHAL"/>
<feature type="region of interest" description="Disordered" evidence="1">
    <location>
        <begin position="646"/>
        <end position="761"/>
    </location>
</feature>
<feature type="region of interest" description="Disordered" evidence="1">
    <location>
        <begin position="428"/>
        <end position="469"/>
    </location>
</feature>
<proteinExistence type="predicted"/>
<feature type="region of interest" description="Disordered" evidence="1">
    <location>
        <begin position="164"/>
        <end position="192"/>
    </location>
</feature>
<dbReference type="Proteomes" id="UP000249757">
    <property type="component" value="Unassembled WGS sequence"/>
</dbReference>
<organism evidence="2 3">
    <name type="scientific">Pyrenophora tritici-repentis</name>
    <dbReference type="NCBI Taxonomy" id="45151"/>
    <lineage>
        <taxon>Eukaryota</taxon>
        <taxon>Fungi</taxon>
        <taxon>Dikarya</taxon>
        <taxon>Ascomycota</taxon>
        <taxon>Pezizomycotina</taxon>
        <taxon>Dothideomycetes</taxon>
        <taxon>Pleosporomycetidae</taxon>
        <taxon>Pleosporales</taxon>
        <taxon>Pleosporineae</taxon>
        <taxon>Pleosporaceae</taxon>
        <taxon>Pyrenophora</taxon>
    </lineage>
</organism>
<evidence type="ECO:0000313" key="3">
    <source>
        <dbReference type="Proteomes" id="UP000249757"/>
    </source>
</evidence>
<feature type="compositionally biased region" description="Low complexity" evidence="1">
    <location>
        <begin position="659"/>
        <end position="682"/>
    </location>
</feature>